<keyword evidence="12" id="KW-1185">Reference proteome</keyword>
<feature type="region of interest" description="Disordered" evidence="10">
    <location>
        <begin position="75"/>
        <end position="195"/>
    </location>
</feature>
<feature type="compositionally biased region" description="Polar residues" evidence="10">
    <location>
        <begin position="648"/>
        <end position="664"/>
    </location>
</feature>
<feature type="compositionally biased region" description="Basic residues" evidence="10">
    <location>
        <begin position="299"/>
        <end position="309"/>
    </location>
</feature>
<feature type="region of interest" description="Disordered" evidence="10">
    <location>
        <begin position="299"/>
        <end position="321"/>
    </location>
</feature>
<dbReference type="InterPro" id="IPR029136">
    <property type="entry name" value="MDM1"/>
</dbReference>
<evidence type="ECO:0000313" key="12">
    <source>
        <dbReference type="Proteomes" id="UP000887568"/>
    </source>
</evidence>
<dbReference type="GO" id="GO:0046600">
    <property type="term" value="P:negative regulation of centriole replication"/>
    <property type="evidence" value="ECO:0007669"/>
    <property type="project" value="InterPro"/>
</dbReference>
<comment type="function">
    <text evidence="9">Microtubule-binding protein that negatively regulates centriole duplication. Binds to and stabilizes microtubules.</text>
</comment>
<evidence type="ECO:0000256" key="5">
    <source>
        <dbReference type="ARBA" id="ARBA00022490"/>
    </source>
</evidence>
<dbReference type="RefSeq" id="XP_038054378.1">
    <property type="nucleotide sequence ID" value="XM_038198450.1"/>
</dbReference>
<accession>A0A913ZRI4</accession>
<feature type="compositionally biased region" description="Basic and acidic residues" evidence="10">
    <location>
        <begin position="175"/>
        <end position="184"/>
    </location>
</feature>
<dbReference type="GO" id="GO:0005874">
    <property type="term" value="C:microtubule"/>
    <property type="evidence" value="ECO:0007669"/>
    <property type="project" value="UniProtKB-KW"/>
</dbReference>
<keyword evidence="5" id="KW-0963">Cytoplasm</keyword>
<feature type="compositionally biased region" description="Polar residues" evidence="10">
    <location>
        <begin position="25"/>
        <end position="52"/>
    </location>
</feature>
<dbReference type="EnsemblMetazoa" id="XM_038198450.1">
    <property type="protein sequence ID" value="XP_038054378.1"/>
    <property type="gene ID" value="LOC119726673"/>
</dbReference>
<feature type="region of interest" description="Disordered" evidence="10">
    <location>
        <begin position="846"/>
        <end position="871"/>
    </location>
</feature>
<dbReference type="OrthoDB" id="9999940at2759"/>
<dbReference type="AlphaFoldDB" id="A0A913ZRI4"/>
<feature type="compositionally biased region" description="Polar residues" evidence="10">
    <location>
        <begin position="724"/>
        <end position="745"/>
    </location>
</feature>
<dbReference type="PANTHER" id="PTHR32078">
    <property type="entry name" value="NUCLEAR PROTEIN MDM1"/>
    <property type="match status" value="1"/>
</dbReference>
<feature type="compositionally biased region" description="Polar residues" evidence="10">
    <location>
        <begin position="680"/>
        <end position="691"/>
    </location>
</feature>
<dbReference type="GeneID" id="119726673"/>
<dbReference type="Proteomes" id="UP000887568">
    <property type="component" value="Unplaced"/>
</dbReference>
<keyword evidence="8" id="KW-0539">Nucleus</keyword>
<feature type="compositionally biased region" description="Polar residues" evidence="10">
    <location>
        <begin position="138"/>
        <end position="152"/>
    </location>
</feature>
<evidence type="ECO:0000256" key="1">
    <source>
        <dbReference type="ARBA" id="ARBA00004114"/>
    </source>
</evidence>
<feature type="compositionally biased region" description="Basic and acidic residues" evidence="10">
    <location>
        <begin position="795"/>
        <end position="810"/>
    </location>
</feature>
<sequence length="871" mass="96636">MWPIYWTTSALSEYKKKFRWHDSVKSTSFRPSPEQKSPTAGLSSADSGQQEPPLQHKRFPLPFVDKVTYTTKQFFGDVSGSDDDAGKRKGHIVGGGRGGGIVPMMPLKTYKVGGTGEGGSKSHKVSRSKPGKEPIKNKTYTAASLKPTNGHATSADKADNKDTNVNNNKDASAPGRKDNKENTHHTSKPAHKHTVKPNVALQYQAGIKDTRPKSAKYLSEYQRNYEWRNALPKESPLMAAEQMVYKSQANVAPFVPDKIPRQSEYKMQFRDWSPVRQKSSTAHQQLMENAERDIKAKYRVKTKSKKSKRSSLTPDKMRPAGVPSVYAHDDLKLLKSAENPTKPFFPHSTTIRKWKSEYASNFKEPDIYQYENGIWKGADPPHIVPRDDSSIDRREARPNWFAEVLELRQKAADYRQRAQGTHFSRQHLAQILANQARLWDESSTATSTISSLSAPSVDTGLKDRNQDSKPAPVSRPEGSPPVNRRLAWPQDSNGEGKNGGPQPLDNGDLESSIGSIPTPEGYKGSVTPSSDEVDTIEEQGRLPTPRLREEGLSKRHHLDRTTPATGGAILTSPQPKHRSLSPPIPAPVTSKTQPAAAKTSAPDQRRNIIPGTITHGFAYDSDEDSEDERSSTPRVSTPPPQLDMKTRILNQLQGSPTAGVTTTDPDPIRESTSNPPPFQRHSNNYFETSQAMPVLPRRIEPPRTWAAPQHGDPRGLTSRDAEQNGETVRTVASGTQTQMNGNRQGPLQAPGVKGPLDRPNSGSMYGRPMTAHPQSRQEAEANNQPETATRNLNNHRSERDNADAQRKRNEAWTVPTDLPRGKMMPDSPQWTLPLRDSDELSLSIMSNASSSSLASEVLERARKRRDDFWGK</sequence>
<dbReference type="GO" id="GO:0005814">
    <property type="term" value="C:centriole"/>
    <property type="evidence" value="ECO:0007669"/>
    <property type="project" value="UniProtKB-SubCell"/>
</dbReference>
<evidence type="ECO:0000256" key="6">
    <source>
        <dbReference type="ARBA" id="ARBA00022701"/>
    </source>
</evidence>
<keyword evidence="7" id="KW-0206">Cytoskeleton</keyword>
<evidence type="ECO:0000256" key="9">
    <source>
        <dbReference type="ARBA" id="ARBA00045771"/>
    </source>
</evidence>
<feature type="region of interest" description="Disordered" evidence="10">
    <location>
        <begin position="25"/>
        <end position="60"/>
    </location>
</feature>
<feature type="compositionally biased region" description="Polar residues" evidence="10">
    <location>
        <begin position="772"/>
        <end position="794"/>
    </location>
</feature>
<reference evidence="11" key="1">
    <citation type="submission" date="2022-11" db="UniProtKB">
        <authorList>
            <consortium name="EnsemblMetazoa"/>
        </authorList>
    </citation>
    <scope>IDENTIFICATION</scope>
</reference>
<evidence type="ECO:0000256" key="7">
    <source>
        <dbReference type="ARBA" id="ARBA00023212"/>
    </source>
</evidence>
<name>A0A913ZRI4_PATMI</name>
<feature type="compositionally biased region" description="Basic residues" evidence="10">
    <location>
        <begin position="185"/>
        <end position="195"/>
    </location>
</feature>
<dbReference type="GO" id="GO:0008017">
    <property type="term" value="F:microtubule binding"/>
    <property type="evidence" value="ECO:0007669"/>
    <property type="project" value="InterPro"/>
</dbReference>
<protein>
    <recommendedName>
        <fullName evidence="4">Nuclear protein MDM1</fullName>
    </recommendedName>
</protein>
<comment type="similarity">
    <text evidence="3">Belongs to the MDM1 family.</text>
</comment>
<evidence type="ECO:0000256" key="2">
    <source>
        <dbReference type="ARBA" id="ARBA00004123"/>
    </source>
</evidence>
<feature type="compositionally biased region" description="Low complexity" evidence="10">
    <location>
        <begin position="846"/>
        <end position="856"/>
    </location>
</feature>
<feature type="compositionally biased region" description="Basic and acidic residues" evidence="10">
    <location>
        <begin position="711"/>
        <end position="722"/>
    </location>
</feature>
<dbReference type="PANTHER" id="PTHR32078:SF1">
    <property type="entry name" value="NUCLEAR PROTEIN MDM1"/>
    <property type="match status" value="1"/>
</dbReference>
<feature type="compositionally biased region" description="Gly residues" evidence="10">
    <location>
        <begin position="92"/>
        <end position="101"/>
    </location>
</feature>
<evidence type="ECO:0000256" key="8">
    <source>
        <dbReference type="ARBA" id="ARBA00023242"/>
    </source>
</evidence>
<feature type="compositionally biased region" description="Basic and acidic residues" evidence="10">
    <location>
        <begin position="857"/>
        <end position="871"/>
    </location>
</feature>
<evidence type="ECO:0000256" key="3">
    <source>
        <dbReference type="ARBA" id="ARBA00010494"/>
    </source>
</evidence>
<dbReference type="GO" id="GO:0005634">
    <property type="term" value="C:nucleus"/>
    <property type="evidence" value="ECO:0007669"/>
    <property type="project" value="UniProtKB-SubCell"/>
</dbReference>
<evidence type="ECO:0000313" key="11">
    <source>
        <dbReference type="EnsemblMetazoa" id="XP_038054378.1"/>
    </source>
</evidence>
<dbReference type="OMA" id="LAWGEQD"/>
<proteinExistence type="inferred from homology"/>
<feature type="region of interest" description="Disordered" evidence="10">
    <location>
        <begin position="446"/>
        <end position="834"/>
    </location>
</feature>
<keyword evidence="6" id="KW-0493">Microtubule</keyword>
<comment type="subcellular location">
    <subcellularLocation>
        <location evidence="1">Cytoplasm</location>
        <location evidence="1">Cytoskeleton</location>
        <location evidence="1">Microtubule organizing center</location>
        <location evidence="1">Centrosome</location>
        <location evidence="1">Centriole</location>
    </subcellularLocation>
    <subcellularLocation>
        <location evidence="2">Nucleus</location>
    </subcellularLocation>
</comment>
<dbReference type="Pfam" id="PF15501">
    <property type="entry name" value="MDM1"/>
    <property type="match status" value="3"/>
</dbReference>
<evidence type="ECO:0000256" key="10">
    <source>
        <dbReference type="SAM" id="MobiDB-lite"/>
    </source>
</evidence>
<feature type="compositionally biased region" description="Low complexity" evidence="10">
    <location>
        <begin position="446"/>
        <end position="456"/>
    </location>
</feature>
<evidence type="ECO:0000256" key="4">
    <source>
        <dbReference type="ARBA" id="ARBA00013508"/>
    </source>
</evidence>
<organism evidence="11 12">
    <name type="scientific">Patiria miniata</name>
    <name type="common">Bat star</name>
    <name type="synonym">Asterina miniata</name>
    <dbReference type="NCBI Taxonomy" id="46514"/>
    <lineage>
        <taxon>Eukaryota</taxon>
        <taxon>Metazoa</taxon>
        <taxon>Echinodermata</taxon>
        <taxon>Eleutherozoa</taxon>
        <taxon>Asterozoa</taxon>
        <taxon>Asteroidea</taxon>
        <taxon>Valvatacea</taxon>
        <taxon>Valvatida</taxon>
        <taxon>Asterinidae</taxon>
        <taxon>Patiria</taxon>
    </lineage>
</organism>